<dbReference type="EMBL" id="FNYO01000180">
    <property type="protein sequence ID" value="SEJ56863.1"/>
    <property type="molecule type" value="Genomic_DNA"/>
</dbReference>
<organism evidence="1 2">
    <name type="scientific">Azotobacter beijerinckii</name>
    <dbReference type="NCBI Taxonomy" id="170623"/>
    <lineage>
        <taxon>Bacteria</taxon>
        <taxon>Pseudomonadati</taxon>
        <taxon>Pseudomonadota</taxon>
        <taxon>Gammaproteobacteria</taxon>
        <taxon>Pseudomonadales</taxon>
        <taxon>Pseudomonadaceae</taxon>
        <taxon>Azotobacter</taxon>
    </lineage>
</organism>
<reference evidence="1 2" key="1">
    <citation type="submission" date="2016-10" db="EMBL/GenBank/DDBJ databases">
        <authorList>
            <person name="de Groot N.N."/>
        </authorList>
    </citation>
    <scope>NUCLEOTIDE SEQUENCE [LARGE SCALE GENOMIC DNA]</scope>
    <source>
        <strain evidence="1 2">DSM 1041</strain>
    </source>
</reference>
<protein>
    <submittedName>
        <fullName evidence="1">Uncharacterized protein</fullName>
    </submittedName>
</protein>
<sequence length="142" mass="16395">MTEENLPIEEGDRVDHKMFGGGTVLAVHGYALGAKRRAQVGWTAVGYRVDVAWDDPERKDSSVMSWALAKVSFPDARPFIYWDKRWQPLRETWLQARREVEQLYATFRPVPDEQKLVQAMKAEAEAWAQVQAFLVEEETRAK</sequence>
<gene>
    <name evidence="1" type="ORF">SAMN04244579_04818</name>
</gene>
<accession>A0A1H6ZTP7</accession>
<name>A0A1H6ZTP7_9GAMM</name>
<dbReference type="RefSeq" id="WP_090903277.1">
    <property type="nucleotide sequence ID" value="NZ_FNYO01000180.1"/>
</dbReference>
<dbReference type="Proteomes" id="UP000199005">
    <property type="component" value="Unassembled WGS sequence"/>
</dbReference>
<proteinExistence type="predicted"/>
<evidence type="ECO:0000313" key="1">
    <source>
        <dbReference type="EMBL" id="SEJ56863.1"/>
    </source>
</evidence>
<dbReference type="AlphaFoldDB" id="A0A1H6ZTP7"/>
<evidence type="ECO:0000313" key="2">
    <source>
        <dbReference type="Proteomes" id="UP000199005"/>
    </source>
</evidence>